<dbReference type="InterPro" id="IPR003593">
    <property type="entry name" value="AAA+_ATPase"/>
</dbReference>
<dbReference type="GO" id="GO:0016887">
    <property type="term" value="F:ATP hydrolysis activity"/>
    <property type="evidence" value="ECO:0007669"/>
    <property type="project" value="InterPro"/>
</dbReference>
<dbReference type="Gene3D" id="1.20.1560.10">
    <property type="entry name" value="ABC transporter type 1, transmembrane domain"/>
    <property type="match status" value="1"/>
</dbReference>
<dbReference type="EMBL" id="CAJPIJ010000179">
    <property type="protein sequence ID" value="CAG2004062.1"/>
    <property type="molecule type" value="Genomic_DNA"/>
</dbReference>
<keyword evidence="3" id="KW-0547">Nucleotide-binding</keyword>
<organism evidence="10 11">
    <name type="scientific">Gibberella zeae</name>
    <name type="common">Wheat head blight fungus</name>
    <name type="synonym">Fusarium graminearum</name>
    <dbReference type="NCBI Taxonomy" id="5518"/>
    <lineage>
        <taxon>Eukaryota</taxon>
        <taxon>Fungi</taxon>
        <taxon>Dikarya</taxon>
        <taxon>Ascomycota</taxon>
        <taxon>Pezizomycotina</taxon>
        <taxon>Sordariomycetes</taxon>
        <taxon>Hypocreomycetidae</taxon>
        <taxon>Hypocreales</taxon>
        <taxon>Nectriaceae</taxon>
        <taxon>Fusarium</taxon>
    </lineage>
</organism>
<dbReference type="Gene3D" id="3.40.50.300">
    <property type="entry name" value="P-loop containing nucleotide triphosphate hydrolases"/>
    <property type="match status" value="1"/>
</dbReference>
<name>A0A9N8RN81_GIBZA</name>
<dbReference type="AlphaFoldDB" id="A0A9N8RN81"/>
<comment type="subcellular location">
    <subcellularLocation>
        <location evidence="1">Membrane</location>
        <topology evidence="1">Multi-pass membrane protein</topology>
    </subcellularLocation>
</comment>
<feature type="region of interest" description="Disordered" evidence="8">
    <location>
        <begin position="901"/>
        <end position="922"/>
    </location>
</feature>
<comment type="caution">
    <text evidence="10">The sequence shown here is derived from an EMBL/GenBank/DDBJ whole genome shotgun (WGS) entry which is preliminary data.</text>
</comment>
<dbReference type="InterPro" id="IPR003439">
    <property type="entry name" value="ABC_transporter-like_ATP-bd"/>
</dbReference>
<dbReference type="GO" id="GO:0042626">
    <property type="term" value="F:ATPase-coupled transmembrane transporter activity"/>
    <property type="evidence" value="ECO:0007669"/>
    <property type="project" value="TreeGrafter"/>
</dbReference>
<dbReference type="Proteomes" id="UP000746612">
    <property type="component" value="Unassembled WGS sequence"/>
</dbReference>
<evidence type="ECO:0000256" key="6">
    <source>
        <dbReference type="ARBA" id="ARBA00023136"/>
    </source>
</evidence>
<dbReference type="InterPro" id="IPR017871">
    <property type="entry name" value="ABC_transporter-like_CS"/>
</dbReference>
<protein>
    <recommendedName>
        <fullName evidence="9">ABC transporter domain-containing protein</fullName>
    </recommendedName>
</protein>
<gene>
    <name evidence="10" type="ORF">MDCFG202_LOCUS495277</name>
</gene>
<reference evidence="10" key="1">
    <citation type="submission" date="2021-03" db="EMBL/GenBank/DDBJ databases">
        <authorList>
            <person name="Alouane T."/>
            <person name="Langin T."/>
            <person name="Bonhomme L."/>
        </authorList>
    </citation>
    <scope>NUCLEOTIDE SEQUENCE</scope>
    <source>
        <strain evidence="10">MDC_Fg202</strain>
    </source>
</reference>
<evidence type="ECO:0000313" key="11">
    <source>
        <dbReference type="Proteomes" id="UP000746612"/>
    </source>
</evidence>
<dbReference type="InterPro" id="IPR036640">
    <property type="entry name" value="ABC1_TM_sf"/>
</dbReference>
<dbReference type="PANTHER" id="PTHR24221">
    <property type="entry name" value="ATP-BINDING CASSETTE SUB-FAMILY B"/>
    <property type="match status" value="1"/>
</dbReference>
<keyword evidence="2" id="KW-0812">Transmembrane</keyword>
<dbReference type="SMART" id="SM00382">
    <property type="entry name" value="AAA"/>
    <property type="match status" value="1"/>
</dbReference>
<dbReference type="GO" id="GO:0005524">
    <property type="term" value="F:ATP binding"/>
    <property type="evidence" value="ECO:0007669"/>
    <property type="project" value="UniProtKB-KW"/>
</dbReference>
<evidence type="ECO:0000313" key="10">
    <source>
        <dbReference type="EMBL" id="CAG2004062.1"/>
    </source>
</evidence>
<evidence type="ECO:0000256" key="5">
    <source>
        <dbReference type="ARBA" id="ARBA00022989"/>
    </source>
</evidence>
<accession>A0A9N8RN81</accession>
<dbReference type="GO" id="GO:0016020">
    <property type="term" value="C:membrane"/>
    <property type="evidence" value="ECO:0007669"/>
    <property type="project" value="UniProtKB-SubCell"/>
</dbReference>
<keyword evidence="6" id="KW-0472">Membrane</keyword>
<dbReference type="PANTHER" id="PTHR24221:SF654">
    <property type="entry name" value="ATP-BINDING CASSETTE SUB-FAMILY B MEMBER 6"/>
    <property type="match status" value="1"/>
</dbReference>
<evidence type="ECO:0000256" key="4">
    <source>
        <dbReference type="ARBA" id="ARBA00022840"/>
    </source>
</evidence>
<keyword evidence="4" id="KW-0067">ATP-binding</keyword>
<keyword evidence="5" id="KW-1133">Transmembrane helix</keyword>
<proteinExistence type="inferred from homology"/>
<dbReference type="Pfam" id="PF00005">
    <property type="entry name" value="ABC_tran"/>
    <property type="match status" value="1"/>
</dbReference>
<evidence type="ECO:0000256" key="8">
    <source>
        <dbReference type="SAM" id="MobiDB-lite"/>
    </source>
</evidence>
<dbReference type="SUPFAM" id="SSF52540">
    <property type="entry name" value="P-loop containing nucleoside triphosphate hydrolases"/>
    <property type="match status" value="1"/>
</dbReference>
<feature type="domain" description="ABC transporter" evidence="9">
    <location>
        <begin position="448"/>
        <end position="692"/>
    </location>
</feature>
<sequence>MENKRRRRSATNQRGYDETQKSEHSGDEGQDSRESQEQLYKRNGLVKLSLSITTSSGQRLHLVSYYSTQHGQPELQQPANDPAMQNVIYKMDMRLYPELQMDKAGTSLATACAPIQGPPYVAPQPGQQPLADYGRPGCIQAASSAATLPYEPHVPGCPPTTYQQYTSYVGGQGMHLRNYVNAAPYEQSGHLPVLSAKSCAENTFPNTFPNYYQSTLPTTHESFHDQYSNQIDQSATGDARSTSYISHVALQSLADLNHGPTGASSATNATPLSRTMSNTPPGNSSCYGSRRFIIHDALNHTTPPASESGSIQLSSITSSPRASSVCRLERGGFSEDVRALTILSVKVYAHSAMCDMIDGLMKWSGNMIAACLAFGYQVLSERHIDGIGPTCKLYMLIRMVDGAANSFLSAPSTISNAYDLTEQLRRMIATKNSVRFGNTALKLGGGNIEFDNVSFWYPNGKKVFKELKFTIEEGTTVAVVGLSGCGKSTLVDLLTGQISPTEGSVKIDGQDIRNAKRSVGNADMNRSIRLAEHINTLEQRPYMFHVSFEQNIGIGNPNATLAEIREAARKAGIHDHIMTCDKGYSSMVYDNGSQLSGGQRQRLGIARMYVACGSIYIYDESFNSLDRPAIETALSTIEETLSGKTTLLDAIALFEACRSGILFFLDRAPSNDEMRSIQSGSVYIWDERQVSMRPWDDGRSWSNGGSQELFRICHEMEGDEEKRDGLVKRESRVTHLDRDLHLVSYYSRSNNGLSQHQRPIYNPGLQHVLFELDLYGKYDIGMAKTPHTLICPRNCQLCASHLGSLLPYDNNVPVHAEPLTLSDLLTQFTKPYTVRTLRIVNDLPRDRHHIPVALPSLSSDINSCIGNGGQAQDTTYRVSVASSANTHSSISVVLSHHTPTVSASESVRHGSNAVRSSQLYPVNRRNEDKRVIGMLDRRALS</sequence>
<dbReference type="PROSITE" id="PS00211">
    <property type="entry name" value="ABC_TRANSPORTER_1"/>
    <property type="match status" value="1"/>
</dbReference>
<feature type="region of interest" description="Disordered" evidence="8">
    <location>
        <begin position="1"/>
        <end position="37"/>
    </location>
</feature>
<dbReference type="PROSITE" id="PS50893">
    <property type="entry name" value="ABC_TRANSPORTER_2"/>
    <property type="match status" value="1"/>
</dbReference>
<dbReference type="Pfam" id="PF09729">
    <property type="entry name" value="Gti1_Pac2"/>
    <property type="match status" value="1"/>
</dbReference>
<evidence type="ECO:0000259" key="9">
    <source>
        <dbReference type="PROSITE" id="PS50893"/>
    </source>
</evidence>
<feature type="compositionally biased region" description="Polar residues" evidence="8">
    <location>
        <begin position="262"/>
        <end position="283"/>
    </location>
</feature>
<dbReference type="InterPro" id="IPR039421">
    <property type="entry name" value="Type_1_exporter"/>
</dbReference>
<comment type="similarity">
    <text evidence="7">Belongs to the ABC transporter superfamily. ABCB family. Heavy Metal importer (TC 3.A.1.210) subfamily.</text>
</comment>
<dbReference type="CDD" id="cd00267">
    <property type="entry name" value="ABC_ATPase"/>
    <property type="match status" value="1"/>
</dbReference>
<dbReference type="InterPro" id="IPR018608">
    <property type="entry name" value="Gti1/Pac2"/>
</dbReference>
<evidence type="ECO:0000256" key="2">
    <source>
        <dbReference type="ARBA" id="ARBA00022692"/>
    </source>
</evidence>
<feature type="region of interest" description="Disordered" evidence="8">
    <location>
        <begin position="258"/>
        <end position="283"/>
    </location>
</feature>
<feature type="compositionally biased region" description="Basic and acidic residues" evidence="8">
    <location>
        <begin position="15"/>
        <end position="37"/>
    </location>
</feature>
<evidence type="ECO:0000256" key="1">
    <source>
        <dbReference type="ARBA" id="ARBA00004141"/>
    </source>
</evidence>
<dbReference type="InterPro" id="IPR027417">
    <property type="entry name" value="P-loop_NTPase"/>
</dbReference>
<evidence type="ECO:0000256" key="7">
    <source>
        <dbReference type="ARBA" id="ARBA00024363"/>
    </source>
</evidence>
<evidence type="ECO:0000256" key="3">
    <source>
        <dbReference type="ARBA" id="ARBA00022741"/>
    </source>
</evidence>